<evidence type="ECO:0000313" key="1">
    <source>
        <dbReference type="EMBL" id="SLN77047.1"/>
    </source>
</evidence>
<protein>
    <submittedName>
        <fullName evidence="1">Sel1 repeat protein</fullName>
    </submittedName>
</protein>
<dbReference type="SMART" id="SM00671">
    <property type="entry name" value="SEL1"/>
    <property type="match status" value="1"/>
</dbReference>
<evidence type="ECO:0000313" key="2">
    <source>
        <dbReference type="Proteomes" id="UP000193200"/>
    </source>
</evidence>
<dbReference type="Proteomes" id="UP000193200">
    <property type="component" value="Unassembled WGS sequence"/>
</dbReference>
<gene>
    <name evidence="1" type="ORF">OCH7691_04259</name>
</gene>
<accession>A0A1Y5U2H3</accession>
<dbReference type="InParanoid" id="A0A1Y5U2H3"/>
<dbReference type="OrthoDB" id="5321503at2"/>
<sequence length="89" mass="10163">MTPVARSDIRNREKAALRGEPTAQFDLGLMYSTGQGVPVDMITAHKWFNIAAMAGFREARELRSELARDMTPREIAEAQRLAREWYLSH</sequence>
<reference evidence="1 2" key="1">
    <citation type="submission" date="2017-03" db="EMBL/GenBank/DDBJ databases">
        <authorList>
            <person name="Afonso C.L."/>
            <person name="Miller P.J."/>
            <person name="Scott M.A."/>
            <person name="Spackman E."/>
            <person name="Goraichik I."/>
            <person name="Dimitrov K.M."/>
            <person name="Suarez D.L."/>
            <person name="Swayne D.E."/>
        </authorList>
    </citation>
    <scope>NUCLEOTIDE SEQUENCE [LARGE SCALE GENOMIC DNA]</scope>
    <source>
        <strain evidence="1 2">CECT 7691</strain>
    </source>
</reference>
<organism evidence="1 2">
    <name type="scientific">Oceanibacterium hippocampi</name>
    <dbReference type="NCBI Taxonomy" id="745714"/>
    <lineage>
        <taxon>Bacteria</taxon>
        <taxon>Pseudomonadati</taxon>
        <taxon>Pseudomonadota</taxon>
        <taxon>Alphaproteobacteria</taxon>
        <taxon>Sneathiellales</taxon>
        <taxon>Sneathiellaceae</taxon>
        <taxon>Oceanibacterium</taxon>
    </lineage>
</organism>
<dbReference type="EMBL" id="FWFR01000006">
    <property type="protein sequence ID" value="SLN77047.1"/>
    <property type="molecule type" value="Genomic_DNA"/>
</dbReference>
<dbReference type="Pfam" id="PF08238">
    <property type="entry name" value="Sel1"/>
    <property type="match status" value="1"/>
</dbReference>
<proteinExistence type="predicted"/>
<keyword evidence="2" id="KW-1185">Reference proteome</keyword>
<dbReference type="Gene3D" id="1.25.40.10">
    <property type="entry name" value="Tetratricopeptide repeat domain"/>
    <property type="match status" value="1"/>
</dbReference>
<name>A0A1Y5U2H3_9PROT</name>
<dbReference type="InterPro" id="IPR006597">
    <property type="entry name" value="Sel1-like"/>
</dbReference>
<dbReference type="InterPro" id="IPR011990">
    <property type="entry name" value="TPR-like_helical_dom_sf"/>
</dbReference>
<dbReference type="SUPFAM" id="SSF81901">
    <property type="entry name" value="HCP-like"/>
    <property type="match status" value="1"/>
</dbReference>
<dbReference type="AlphaFoldDB" id="A0A1Y5U2H3"/>
<dbReference type="RefSeq" id="WP_085885717.1">
    <property type="nucleotide sequence ID" value="NZ_FWFR01000006.1"/>
</dbReference>